<gene>
    <name evidence="1" type="ORF">QP229_00810</name>
</gene>
<accession>A0AAW6XV42</accession>
<evidence type="ECO:0000313" key="1">
    <source>
        <dbReference type="EMBL" id="MDK6898542.1"/>
    </source>
</evidence>
<evidence type="ECO:0000313" key="2">
    <source>
        <dbReference type="Proteomes" id="UP001230629"/>
    </source>
</evidence>
<sequence>MKDFNVARRMTVKEYNLRIKGYLLKRLESERDIYLSAFVNRNVKAANSKGEYVYREFEEFYDYEKRKKQVLSASVDNTINPKIIDRANRVKELRERGGLNV</sequence>
<proteinExistence type="predicted"/>
<name>A0AAW6XV42_STRAG</name>
<comment type="caution">
    <text evidence="1">The sequence shown here is derived from an EMBL/GenBank/DDBJ whole genome shotgun (WGS) entry which is preliminary data.</text>
</comment>
<dbReference type="Proteomes" id="UP001230629">
    <property type="component" value="Unassembled WGS sequence"/>
</dbReference>
<reference evidence="1" key="1">
    <citation type="submission" date="2023-05" db="EMBL/GenBank/DDBJ databases">
        <title>Cataloging the Phylogenetic Diversity of Human Bladder Bacteria.</title>
        <authorList>
            <person name="Du J."/>
        </authorList>
    </citation>
    <scope>NUCLEOTIDE SEQUENCE</scope>
    <source>
        <strain evidence="1">UMB8703</strain>
    </source>
</reference>
<dbReference type="AlphaFoldDB" id="A0AAW6XV42"/>
<evidence type="ECO:0008006" key="3">
    <source>
        <dbReference type="Google" id="ProtNLM"/>
    </source>
</evidence>
<protein>
    <recommendedName>
        <fullName evidence="3">Phage protein</fullName>
    </recommendedName>
</protein>
<dbReference type="EMBL" id="JASOIH010000001">
    <property type="protein sequence ID" value="MDK6898542.1"/>
    <property type="molecule type" value="Genomic_DNA"/>
</dbReference>
<organism evidence="1 2">
    <name type="scientific">Streptococcus agalactiae</name>
    <dbReference type="NCBI Taxonomy" id="1311"/>
    <lineage>
        <taxon>Bacteria</taxon>
        <taxon>Bacillati</taxon>
        <taxon>Bacillota</taxon>
        <taxon>Bacilli</taxon>
        <taxon>Lactobacillales</taxon>
        <taxon>Streptococcaceae</taxon>
        <taxon>Streptococcus</taxon>
    </lineage>
</organism>